<feature type="signal peptide" evidence="1">
    <location>
        <begin position="1"/>
        <end position="20"/>
    </location>
</feature>
<sequence length="155" mass="15932">MRPSTTVIASFLATVPLVYGKPDPNNILRSVPELSIRQDLPSMPPIPQSCQKTCSSAGASSQSCSTADCACTDSTASGIETCLNCVIAEDKSQTDKAQKFMDFFTDGCKTLGKSVGDRKLSGKSSGSGNGGSQLKASLFSSGVLGATTGLIALLL</sequence>
<dbReference type="KEGG" id="more:E1B28_005674"/>
<evidence type="ECO:0000313" key="2">
    <source>
        <dbReference type="EMBL" id="KAG7094867.1"/>
    </source>
</evidence>
<reference evidence="2" key="1">
    <citation type="journal article" date="2021" name="Genome Biol. Evol.">
        <title>The assembled and annotated genome of the fairy-ring fungus Marasmius oreades.</title>
        <authorList>
            <person name="Hiltunen M."/>
            <person name="Ament-Velasquez S.L."/>
            <person name="Johannesson H."/>
        </authorList>
    </citation>
    <scope>NUCLEOTIDE SEQUENCE</scope>
    <source>
        <strain evidence="2">03SP1</strain>
    </source>
</reference>
<evidence type="ECO:0008006" key="4">
    <source>
        <dbReference type="Google" id="ProtNLM"/>
    </source>
</evidence>
<comment type="caution">
    <text evidence="2">The sequence shown here is derived from an EMBL/GenBank/DDBJ whole genome shotgun (WGS) entry which is preliminary data.</text>
</comment>
<protein>
    <recommendedName>
        <fullName evidence="4">Extracellular membrane protein CFEM domain-containing protein</fullName>
    </recommendedName>
</protein>
<evidence type="ECO:0000256" key="1">
    <source>
        <dbReference type="SAM" id="SignalP"/>
    </source>
</evidence>
<name>A0A9P7S4D1_9AGAR</name>
<keyword evidence="3" id="KW-1185">Reference proteome</keyword>
<feature type="chain" id="PRO_5040344420" description="Extracellular membrane protein CFEM domain-containing protein" evidence="1">
    <location>
        <begin position="21"/>
        <end position="155"/>
    </location>
</feature>
<proteinExistence type="predicted"/>
<keyword evidence="1" id="KW-0732">Signal</keyword>
<evidence type="ECO:0000313" key="3">
    <source>
        <dbReference type="Proteomes" id="UP001049176"/>
    </source>
</evidence>
<dbReference type="RefSeq" id="XP_043011337.1">
    <property type="nucleotide sequence ID" value="XM_043150250.1"/>
</dbReference>
<organism evidence="2 3">
    <name type="scientific">Marasmius oreades</name>
    <name type="common">fairy-ring Marasmius</name>
    <dbReference type="NCBI Taxonomy" id="181124"/>
    <lineage>
        <taxon>Eukaryota</taxon>
        <taxon>Fungi</taxon>
        <taxon>Dikarya</taxon>
        <taxon>Basidiomycota</taxon>
        <taxon>Agaricomycotina</taxon>
        <taxon>Agaricomycetes</taxon>
        <taxon>Agaricomycetidae</taxon>
        <taxon>Agaricales</taxon>
        <taxon>Marasmiineae</taxon>
        <taxon>Marasmiaceae</taxon>
        <taxon>Marasmius</taxon>
    </lineage>
</organism>
<dbReference type="EMBL" id="CM032183">
    <property type="protein sequence ID" value="KAG7094867.1"/>
    <property type="molecule type" value="Genomic_DNA"/>
</dbReference>
<dbReference type="AlphaFoldDB" id="A0A9P7S4D1"/>
<accession>A0A9P7S4D1</accession>
<dbReference type="Proteomes" id="UP001049176">
    <property type="component" value="Chromosome 3"/>
</dbReference>
<dbReference type="OrthoDB" id="3052814at2759"/>
<gene>
    <name evidence="2" type="ORF">E1B28_005674</name>
</gene>
<dbReference type="GeneID" id="66074750"/>